<dbReference type="InterPro" id="IPR023170">
    <property type="entry name" value="HhH_base_excis_C"/>
</dbReference>
<dbReference type="SUPFAM" id="SSF48150">
    <property type="entry name" value="DNA-glycosylase"/>
    <property type="match status" value="1"/>
</dbReference>
<dbReference type="InterPro" id="IPR003265">
    <property type="entry name" value="HhH-GPD_domain"/>
</dbReference>
<dbReference type="Pfam" id="PF00730">
    <property type="entry name" value="HhH-GPD"/>
    <property type="match status" value="1"/>
</dbReference>
<dbReference type="GO" id="GO:0006284">
    <property type="term" value="P:base-excision repair"/>
    <property type="evidence" value="ECO:0007669"/>
    <property type="project" value="UniProtKB-UniRule"/>
</dbReference>
<dbReference type="InterPro" id="IPR000445">
    <property type="entry name" value="HhH_motif"/>
</dbReference>
<comment type="cofactor">
    <cofactor evidence="14">
        <name>[4Fe-4S] cluster</name>
        <dbReference type="ChEBI" id="CHEBI:49883"/>
    </cofactor>
    <text evidence="14">Binds 1 [4Fe-4S] cluster.</text>
</comment>
<evidence type="ECO:0000256" key="10">
    <source>
        <dbReference type="ARBA" id="ARBA00023004"/>
    </source>
</evidence>
<dbReference type="PROSITE" id="PS01155">
    <property type="entry name" value="ENDONUCLEASE_III_2"/>
    <property type="match status" value="1"/>
</dbReference>
<dbReference type="Gene3D" id="1.10.340.30">
    <property type="entry name" value="Hypothetical protein, domain 2"/>
    <property type="match status" value="1"/>
</dbReference>
<dbReference type="GO" id="GO:0006298">
    <property type="term" value="P:mismatch repair"/>
    <property type="evidence" value="ECO:0007669"/>
    <property type="project" value="TreeGrafter"/>
</dbReference>
<keyword evidence="12" id="KW-0234">DNA repair</keyword>
<evidence type="ECO:0000256" key="8">
    <source>
        <dbReference type="ARBA" id="ARBA00022763"/>
    </source>
</evidence>
<evidence type="ECO:0000256" key="1">
    <source>
        <dbReference type="ARBA" id="ARBA00000843"/>
    </source>
</evidence>
<dbReference type="PANTHER" id="PTHR42944:SF1">
    <property type="entry name" value="ADENINE DNA GLYCOSYLASE"/>
    <property type="match status" value="1"/>
</dbReference>
<dbReference type="GO" id="GO:0032357">
    <property type="term" value="F:oxidized purine DNA binding"/>
    <property type="evidence" value="ECO:0007669"/>
    <property type="project" value="TreeGrafter"/>
</dbReference>
<evidence type="ECO:0000256" key="3">
    <source>
        <dbReference type="ARBA" id="ARBA00008343"/>
    </source>
</evidence>
<dbReference type="GO" id="GO:0000701">
    <property type="term" value="F:purine-specific mismatch base pair DNA N-glycosylase activity"/>
    <property type="evidence" value="ECO:0007669"/>
    <property type="project" value="UniProtKB-EC"/>
</dbReference>
<dbReference type="SUPFAM" id="SSF55811">
    <property type="entry name" value="Nudix"/>
    <property type="match status" value="1"/>
</dbReference>
<reference evidence="16 17" key="1">
    <citation type="submission" date="2016-11" db="EMBL/GenBank/DDBJ databases">
        <authorList>
            <person name="Jaros S."/>
            <person name="Januszkiewicz K."/>
            <person name="Wedrychowicz H."/>
        </authorList>
    </citation>
    <scope>NUCLEOTIDE SEQUENCE [LARGE SCALE GENOMIC DNA]</scope>
    <source>
        <strain evidence="16 17">CECT 7868</strain>
    </source>
</reference>
<dbReference type="InterPro" id="IPR029119">
    <property type="entry name" value="MutY_C"/>
</dbReference>
<keyword evidence="9 16" id="KW-0378">Hydrolase</keyword>
<comment type="function">
    <text evidence="2">Adenine glycosylase active on G-A mispairs. MutY also corrects error-prone DNA synthesis past GO lesions which are due to the oxidatively damaged form of guanine: 7,8-dihydro-8-oxoguanine (8-oxo-dGTP).</text>
</comment>
<proteinExistence type="inferred from homology"/>
<name>A0A1M5YLB1_9VIBR</name>
<dbReference type="STRING" id="1216006.VA7868_01833"/>
<keyword evidence="10 14" id="KW-0408">Iron</keyword>
<organism evidence="16 17">
    <name type="scientific">Vibrio aerogenes CECT 7868</name>
    <dbReference type="NCBI Taxonomy" id="1216006"/>
    <lineage>
        <taxon>Bacteria</taxon>
        <taxon>Pseudomonadati</taxon>
        <taxon>Pseudomonadota</taxon>
        <taxon>Gammaproteobacteria</taxon>
        <taxon>Vibrionales</taxon>
        <taxon>Vibrionaceae</taxon>
        <taxon>Vibrio</taxon>
    </lineage>
</organism>
<comment type="similarity">
    <text evidence="3 14">Belongs to the Nth/MutY family.</text>
</comment>
<dbReference type="EMBL" id="FQXZ01000015">
    <property type="protein sequence ID" value="SHI12760.1"/>
    <property type="molecule type" value="Genomic_DNA"/>
</dbReference>
<dbReference type="InterPro" id="IPR011257">
    <property type="entry name" value="DNA_glycosylase"/>
</dbReference>
<dbReference type="AlphaFoldDB" id="A0A1M5YLB1"/>
<comment type="catalytic activity">
    <reaction evidence="1 14">
        <text>Hydrolyzes free adenine bases from 7,8-dihydro-8-oxoguanine:adenine mismatched double-stranded DNA, leaving an apurinic site.</text>
        <dbReference type="EC" id="3.2.2.31"/>
    </reaction>
</comment>
<protein>
    <recommendedName>
        <fullName evidence="5 14">Adenine DNA glycosylase</fullName>
        <ecNumber evidence="4 14">3.2.2.31</ecNumber>
    </recommendedName>
</protein>
<keyword evidence="8 14" id="KW-0227">DNA damage</keyword>
<evidence type="ECO:0000256" key="6">
    <source>
        <dbReference type="ARBA" id="ARBA00022485"/>
    </source>
</evidence>
<dbReference type="Pfam" id="PF00633">
    <property type="entry name" value="HHH"/>
    <property type="match status" value="1"/>
</dbReference>
<evidence type="ECO:0000259" key="15">
    <source>
        <dbReference type="SMART" id="SM00478"/>
    </source>
</evidence>
<dbReference type="InterPro" id="IPR044298">
    <property type="entry name" value="MIG/MutY"/>
</dbReference>
<keyword evidence="13 14" id="KW-0326">Glycosidase</keyword>
<evidence type="ECO:0000256" key="13">
    <source>
        <dbReference type="ARBA" id="ARBA00023295"/>
    </source>
</evidence>
<keyword evidence="6" id="KW-0004">4Fe-4S</keyword>
<dbReference type="Pfam" id="PF14815">
    <property type="entry name" value="NUDIX_4"/>
    <property type="match status" value="1"/>
</dbReference>
<dbReference type="PANTHER" id="PTHR42944">
    <property type="entry name" value="ADENINE DNA GLYCOSYLASE"/>
    <property type="match status" value="1"/>
</dbReference>
<dbReference type="InterPro" id="IPR015797">
    <property type="entry name" value="NUDIX_hydrolase-like_dom_sf"/>
</dbReference>
<dbReference type="CDD" id="cd00056">
    <property type="entry name" value="ENDO3c"/>
    <property type="match status" value="1"/>
</dbReference>
<dbReference type="SMART" id="SM00478">
    <property type="entry name" value="ENDO3c"/>
    <property type="match status" value="1"/>
</dbReference>
<dbReference type="Proteomes" id="UP000184608">
    <property type="component" value="Unassembled WGS sequence"/>
</dbReference>
<evidence type="ECO:0000256" key="9">
    <source>
        <dbReference type="ARBA" id="ARBA00022801"/>
    </source>
</evidence>
<evidence type="ECO:0000256" key="5">
    <source>
        <dbReference type="ARBA" id="ARBA00022023"/>
    </source>
</evidence>
<keyword evidence="7" id="KW-0479">Metal-binding</keyword>
<gene>
    <name evidence="16" type="primary">mutY</name>
    <name evidence="16" type="ORF">VA7868_01833</name>
</gene>
<evidence type="ECO:0000256" key="11">
    <source>
        <dbReference type="ARBA" id="ARBA00023014"/>
    </source>
</evidence>
<sequence>MESACLSLKSNIMQTPLTPEQFQQQLIHWQQQHGRHDLPWQINPTPYRVLVSEIMLQQTQVATVIPYFENWMTHFPQVKDLAQASEDEVMRHWQGLGYYSRARNLRKAAQFIMDEYQGEFPSDPGLLLKIPGVGRYTAGAIASFAFNQYGPIVDGNVKRIFCRFFAIDGVPNTSRVDKKLWQLAEDYTPHEQNRTFAQGLLDLGATVCKPKQPGCTVCCLQDSCLALQHDRVHELPTPKPRKIIPVRPGQFLWIEQSEKLLMEKRAEDGIWGALWCLPEIHLQPEQLGEHAQLKGQFKHTFTHYKLEANIWWVDHWSETNPKYQWVDKQEIFNLGLPTPIKKFLTRHLT</sequence>
<evidence type="ECO:0000313" key="17">
    <source>
        <dbReference type="Proteomes" id="UP000184608"/>
    </source>
</evidence>
<dbReference type="FunFam" id="1.10.340.30:FF:000002">
    <property type="entry name" value="Adenine DNA glycosylase"/>
    <property type="match status" value="1"/>
</dbReference>
<dbReference type="GO" id="GO:0035485">
    <property type="term" value="F:adenine/guanine mispair binding"/>
    <property type="evidence" value="ECO:0007669"/>
    <property type="project" value="TreeGrafter"/>
</dbReference>
<dbReference type="GO" id="GO:0034039">
    <property type="term" value="F:8-oxo-7,8-dihydroguanine DNA N-glycosylase activity"/>
    <property type="evidence" value="ECO:0007669"/>
    <property type="project" value="TreeGrafter"/>
</dbReference>
<evidence type="ECO:0000256" key="2">
    <source>
        <dbReference type="ARBA" id="ARBA00002933"/>
    </source>
</evidence>
<dbReference type="EC" id="3.2.2.31" evidence="4 14"/>
<evidence type="ECO:0000256" key="4">
    <source>
        <dbReference type="ARBA" id="ARBA00012045"/>
    </source>
</evidence>
<dbReference type="GO" id="GO:0051539">
    <property type="term" value="F:4 iron, 4 sulfur cluster binding"/>
    <property type="evidence" value="ECO:0007669"/>
    <property type="project" value="UniProtKB-UniRule"/>
</dbReference>
<dbReference type="Gene3D" id="3.90.79.10">
    <property type="entry name" value="Nucleoside Triphosphate Pyrophosphohydrolase"/>
    <property type="match status" value="1"/>
</dbReference>
<evidence type="ECO:0000313" key="16">
    <source>
        <dbReference type="EMBL" id="SHI12760.1"/>
    </source>
</evidence>
<evidence type="ECO:0000256" key="7">
    <source>
        <dbReference type="ARBA" id="ARBA00022723"/>
    </source>
</evidence>
<keyword evidence="17" id="KW-1185">Reference proteome</keyword>
<dbReference type="InterPro" id="IPR004036">
    <property type="entry name" value="Endonuclease-III-like_CS2"/>
</dbReference>
<evidence type="ECO:0000256" key="12">
    <source>
        <dbReference type="ARBA" id="ARBA00023204"/>
    </source>
</evidence>
<dbReference type="Gene3D" id="1.10.1670.10">
    <property type="entry name" value="Helix-hairpin-Helix base-excision DNA repair enzymes (C-terminal)"/>
    <property type="match status" value="1"/>
</dbReference>
<dbReference type="CDD" id="cd03431">
    <property type="entry name" value="NUDIX_DNA_Glycosylase_C-MutY"/>
    <property type="match status" value="1"/>
</dbReference>
<dbReference type="InterPro" id="IPR005760">
    <property type="entry name" value="A/G_AdeGlyc_MutY"/>
</dbReference>
<accession>A0A1M5YLB1</accession>
<evidence type="ECO:0000256" key="14">
    <source>
        <dbReference type="RuleBase" id="RU365096"/>
    </source>
</evidence>
<feature type="domain" description="HhH-GPD" evidence="15">
    <location>
        <begin position="55"/>
        <end position="206"/>
    </location>
</feature>
<dbReference type="GO" id="GO:0046872">
    <property type="term" value="F:metal ion binding"/>
    <property type="evidence" value="ECO:0007669"/>
    <property type="project" value="UniProtKB-UniRule"/>
</dbReference>
<dbReference type="NCBIfam" id="TIGR01084">
    <property type="entry name" value="mutY"/>
    <property type="match status" value="1"/>
</dbReference>
<keyword evidence="11" id="KW-0411">Iron-sulfur</keyword>